<dbReference type="PANTHER" id="PTHR47763:SF4">
    <property type="entry name" value="ALPHA-PROTEIN KINASE VWKA"/>
    <property type="match status" value="1"/>
</dbReference>
<feature type="compositionally biased region" description="Polar residues" evidence="7">
    <location>
        <begin position="1511"/>
        <end position="1542"/>
    </location>
</feature>
<evidence type="ECO:0000259" key="8">
    <source>
        <dbReference type="PROSITE" id="PS50234"/>
    </source>
</evidence>
<dbReference type="Proteomes" id="UP000095280">
    <property type="component" value="Unplaced"/>
</dbReference>
<evidence type="ECO:0000313" key="11">
    <source>
        <dbReference type="WBParaSite" id="maker-uti_cns_0015521-snap-gene-0.2-mRNA-1"/>
    </source>
</evidence>
<dbReference type="CDD" id="cd00198">
    <property type="entry name" value="vWFA"/>
    <property type="match status" value="1"/>
</dbReference>
<organism evidence="10 11">
    <name type="scientific">Macrostomum lignano</name>
    <dbReference type="NCBI Taxonomy" id="282301"/>
    <lineage>
        <taxon>Eukaryota</taxon>
        <taxon>Metazoa</taxon>
        <taxon>Spiralia</taxon>
        <taxon>Lophotrochozoa</taxon>
        <taxon>Platyhelminthes</taxon>
        <taxon>Rhabditophora</taxon>
        <taxon>Macrostomorpha</taxon>
        <taxon>Macrostomida</taxon>
        <taxon>Macrostomidae</taxon>
        <taxon>Macrostomum</taxon>
    </lineage>
</organism>
<feature type="compositionally biased region" description="Basic and acidic residues" evidence="7">
    <location>
        <begin position="974"/>
        <end position="987"/>
    </location>
</feature>
<dbReference type="PROSITE" id="PS50234">
    <property type="entry name" value="VWFA"/>
    <property type="match status" value="1"/>
</dbReference>
<evidence type="ECO:0000256" key="1">
    <source>
        <dbReference type="ARBA" id="ARBA00004613"/>
    </source>
</evidence>
<protein>
    <submittedName>
        <fullName evidence="11">Alpha-type protein kinase domain-containing protein</fullName>
    </submittedName>
</protein>
<dbReference type="SUPFAM" id="SSF56112">
    <property type="entry name" value="Protein kinase-like (PK-like)"/>
    <property type="match status" value="1"/>
</dbReference>
<name>A0A1I8IRI4_9PLAT</name>
<feature type="compositionally biased region" description="Pro residues" evidence="7">
    <location>
        <begin position="1662"/>
        <end position="1675"/>
    </location>
</feature>
<keyword evidence="6" id="KW-0418">Kinase</keyword>
<keyword evidence="3" id="KW-0723">Serine/threonine-protein kinase</keyword>
<feature type="region of interest" description="Disordered" evidence="7">
    <location>
        <begin position="1439"/>
        <end position="1560"/>
    </location>
</feature>
<evidence type="ECO:0000256" key="4">
    <source>
        <dbReference type="ARBA" id="ARBA00022679"/>
    </source>
</evidence>
<keyword evidence="10" id="KW-1185">Reference proteome</keyword>
<evidence type="ECO:0000256" key="5">
    <source>
        <dbReference type="ARBA" id="ARBA00022729"/>
    </source>
</evidence>
<feature type="region of interest" description="Disordered" evidence="7">
    <location>
        <begin position="174"/>
        <end position="228"/>
    </location>
</feature>
<feature type="compositionally biased region" description="Polar residues" evidence="7">
    <location>
        <begin position="1439"/>
        <end position="1480"/>
    </location>
</feature>
<feature type="region of interest" description="Disordered" evidence="7">
    <location>
        <begin position="1095"/>
        <end position="1121"/>
    </location>
</feature>
<dbReference type="InterPro" id="IPR052969">
    <property type="entry name" value="Thr-specific_kinase-like"/>
</dbReference>
<feature type="domain" description="Alpha-type protein kinase" evidence="9">
    <location>
        <begin position="534"/>
        <end position="808"/>
    </location>
</feature>
<accession>A0A1I8IRI4</accession>
<dbReference type="Gene3D" id="3.40.50.410">
    <property type="entry name" value="von Willebrand factor, type A domain"/>
    <property type="match status" value="1"/>
</dbReference>
<feature type="compositionally biased region" description="Pro residues" evidence="7">
    <location>
        <begin position="1684"/>
        <end position="1695"/>
    </location>
</feature>
<evidence type="ECO:0000313" key="10">
    <source>
        <dbReference type="Proteomes" id="UP000095280"/>
    </source>
</evidence>
<sequence length="1736" mass="188664">TSGGAGHSARSGLSLQSSFNNIKWRHAAYFLLKRLLKSKERRKFGKKIRKTTGFTAKFMLLKKGSKQRHCREVRFHYYVASDVQDSKKGLWSKQNHKQTGCDSYDDALQADASEQCAATGQERRYRHCGEARGQMRFPLRLYQNGSVRHKQRSTDSATRLYTLITSTHVHNEHESVEHALDSEHDGAEPSADLVSDGEGQQQEVQGRADRLADQRSDKRDKGASNQTTNLNRRLRNIWEREGKDYGEDIDDEDELVDRFKATKKMNEQSISRVMANIRRSKTVDFCFLIDATGSMQPHIDGARDSVKKVVNSLVQGQQSQSGILKLRFAVVAYRDLTDKIPYEMLDFCEKPEVCISFCRNLVASGGGDAPEDVFGGLDIATSRLQWSEDAGTRIIFHMADAPCHGKRFHNLSDSYPNGDPKGRTENALFAAMKRLHIDYYFGKINSSTDRMIELFSLAYGRPITEFSVDAIANIAGSVINSITTSIDCNVEKTKLGTPTVQARNFRLDPNIPNWDEQLVQKGSYLQFKLPESMEDVKNDVSLTEKKIENVRVKVADCPFAEGAERIAYYGVDLFQGYNTGEFAARGRGRGRRGGNGGSQRFPSAGYGQESSSPTEVVFKEYKQVGHKQNSLERYRAASEVQTIAFFLADKFNKKTAIVGETLQIKFLKIRTIILRPSKNVLRVMSCERRFIGGGDFVKFTNNCGYSLQLAAEKIAKFGIDPVILELVDAFSHWTYHFSKGFLMVVDLQGKICTDGTGGRGKILMTDPAIHCLDTTRYAPLNLGMPGMEAFFAAHECNRLCGRLGLPPARPEFWHYSYSRPSGHADGGGPLTFADARLAVQRPGAAEDKTAKLGQQSKEHNGVHCRVHAAHEGKLKGNGLAPQKTKRRNLGSRAKNTTGFTAEFMLLMKGNSAMAKNVGSIGSAPDAEKGLWSKQNHKQTGCDSYDDGESLGSRTGSLVRLLLSALSRRAPHGNQNDRVERQHCDKRQSPHQKSVQQLEQQISQSGNGVHMEISRRVPLTPGTSSFAGRCFRAVCGNLARNGTIVTAVKLATRMRFPLRLYQNGSVRHKHRSTDSATRLYTLITSTHVHNEHESVEHALDSEHDGAEPSADLVSDGEGQQQEVQGRADRLADRLHRLEAAKLRHCGHQHHVLSTRGTSSNGFSTRGTNSNGVSTRGTSSNGVSTRGTSSNCASTRGTSSNCVSTRGTNSNCVSTRGTSSNGLSTRGTNSNGVSTRGTNSNCASTRGTNSNGVSTRGTNSNGHQGTNSNCVSTRGTSSNGLSTRGTNSNGVSTRGTNSNCVSTRGHQLQWCQHQGHQLQRCQHQGHQLQLSQHQGHQLQLCQHQGYQLQLSQHQGYQLQLSQHQGYQLQLCQHQGHQLQLSQHQGYQLQLWASTRGTNSNGVSTRGTNSNCGHQLQLCQHQAPAPTVPLCSTRGTSSNCASTRGTSSNCASTRGHQAPTVASTRGHQLQLSQHQGYQLQLCQHQGAPTPTVPAPGVPTPTVPAPGAPTPSTTNGASTRGTNSNCVSTRGTNSNGASTRAPTPTVSAPGAPNSNGAAPGVQLQRCQHQGHQLQLCQHQGHQLQRCQHQGHQLQRCQHQGTNSNGVSTRGTSSNGVSTRGTNSNCVSTRGTSSNCVSTRGTNSNGVSTRAPTPTVQHAGAQLQRCPAPPTPTVPAPGAPTPTVSAPGAPTPTVPAPGAPAPTVSAPGHQLQWCQHQGTSSHCAPTVHTTNSSGTRGHSSN</sequence>
<dbReference type="InterPro" id="IPR036465">
    <property type="entry name" value="vWFA_dom_sf"/>
</dbReference>
<dbReference type="InterPro" id="IPR002035">
    <property type="entry name" value="VWF_A"/>
</dbReference>
<keyword evidence="5" id="KW-0732">Signal</keyword>
<dbReference type="SUPFAM" id="SSF53300">
    <property type="entry name" value="vWA-like"/>
    <property type="match status" value="1"/>
</dbReference>
<feature type="region of interest" description="Disordered" evidence="7">
    <location>
        <begin position="585"/>
        <end position="611"/>
    </location>
</feature>
<feature type="region of interest" description="Disordered" evidence="7">
    <location>
        <begin position="1594"/>
        <end position="1736"/>
    </location>
</feature>
<dbReference type="Pfam" id="PF02816">
    <property type="entry name" value="Alpha_kinase"/>
    <property type="match status" value="1"/>
</dbReference>
<feature type="compositionally biased region" description="Polar residues" evidence="7">
    <location>
        <begin position="990"/>
        <end position="1006"/>
    </location>
</feature>
<evidence type="ECO:0000256" key="2">
    <source>
        <dbReference type="ARBA" id="ARBA00022525"/>
    </source>
</evidence>
<reference evidence="11" key="1">
    <citation type="submission" date="2016-11" db="UniProtKB">
        <authorList>
            <consortium name="WormBaseParasite"/>
        </authorList>
    </citation>
    <scope>IDENTIFICATION</scope>
</reference>
<keyword evidence="4" id="KW-0808">Transferase</keyword>
<feature type="compositionally biased region" description="Basic and acidic residues" evidence="7">
    <location>
        <begin position="174"/>
        <end position="187"/>
    </location>
</feature>
<dbReference type="GO" id="GO:0004674">
    <property type="term" value="F:protein serine/threonine kinase activity"/>
    <property type="evidence" value="ECO:0007669"/>
    <property type="project" value="UniProtKB-KW"/>
</dbReference>
<keyword evidence="2" id="KW-0964">Secreted</keyword>
<dbReference type="PROSITE" id="PS51158">
    <property type="entry name" value="ALPHA_KINASE"/>
    <property type="match status" value="1"/>
</dbReference>
<feature type="region of interest" description="Disordered" evidence="7">
    <location>
        <begin position="926"/>
        <end position="948"/>
    </location>
</feature>
<dbReference type="InterPro" id="IPR011009">
    <property type="entry name" value="Kinase-like_dom_sf"/>
</dbReference>
<feature type="compositionally biased region" description="Low complexity" evidence="7">
    <location>
        <begin position="1543"/>
        <end position="1560"/>
    </location>
</feature>
<evidence type="ECO:0000256" key="3">
    <source>
        <dbReference type="ARBA" id="ARBA00022527"/>
    </source>
</evidence>
<evidence type="ECO:0000259" key="9">
    <source>
        <dbReference type="PROSITE" id="PS51158"/>
    </source>
</evidence>
<feature type="domain" description="VWFA" evidence="8">
    <location>
        <begin position="284"/>
        <end position="476"/>
    </location>
</feature>
<feature type="compositionally biased region" description="Pro residues" evidence="7">
    <location>
        <begin position="1487"/>
        <end position="1505"/>
    </location>
</feature>
<feature type="region of interest" description="Disordered" evidence="7">
    <location>
        <begin position="966"/>
        <end position="1008"/>
    </location>
</feature>
<dbReference type="Pfam" id="PF25106">
    <property type="entry name" value="VWA_4"/>
    <property type="match status" value="1"/>
</dbReference>
<feature type="compositionally biased region" description="Basic and acidic residues" evidence="7">
    <location>
        <begin position="206"/>
        <end position="222"/>
    </location>
</feature>
<feature type="region of interest" description="Disordered" evidence="7">
    <location>
        <begin position="1146"/>
        <end position="1297"/>
    </location>
</feature>
<dbReference type="GO" id="GO:0005524">
    <property type="term" value="F:ATP binding"/>
    <property type="evidence" value="ECO:0007669"/>
    <property type="project" value="InterPro"/>
</dbReference>
<evidence type="ECO:0000256" key="7">
    <source>
        <dbReference type="SAM" id="MobiDB-lite"/>
    </source>
</evidence>
<feature type="compositionally biased region" description="Basic and acidic residues" evidence="7">
    <location>
        <begin position="1095"/>
        <end position="1105"/>
    </location>
</feature>
<comment type="subcellular location">
    <subcellularLocation>
        <location evidence="1">Secreted</location>
    </subcellularLocation>
</comment>
<dbReference type="InterPro" id="IPR004166">
    <property type="entry name" value="a-kinase_dom"/>
</dbReference>
<dbReference type="Gene3D" id="3.30.200.20">
    <property type="entry name" value="Phosphorylase Kinase, domain 1"/>
    <property type="match status" value="1"/>
</dbReference>
<dbReference type="SMART" id="SM00811">
    <property type="entry name" value="Alpha_kinase"/>
    <property type="match status" value="1"/>
</dbReference>
<evidence type="ECO:0000256" key="6">
    <source>
        <dbReference type="ARBA" id="ARBA00022777"/>
    </source>
</evidence>
<dbReference type="WBParaSite" id="maker-uti_cns_0015521-snap-gene-0.2-mRNA-1">
    <property type="protein sequence ID" value="maker-uti_cns_0015521-snap-gene-0.2-mRNA-1"/>
    <property type="gene ID" value="maker-uti_cns_0015521-snap-gene-0.2"/>
</dbReference>
<dbReference type="InterPro" id="IPR056861">
    <property type="entry name" value="HMCN1-like_VWA"/>
</dbReference>
<dbReference type="Gene3D" id="3.20.200.10">
    <property type="entry name" value="MHCK/EF2 kinase"/>
    <property type="match status" value="1"/>
</dbReference>
<dbReference type="PANTHER" id="PTHR47763">
    <property type="entry name" value="ALPHA-PROTEIN KINASE VWKA"/>
    <property type="match status" value="1"/>
</dbReference>
<proteinExistence type="predicted"/>
<feature type="compositionally biased region" description="Polar residues" evidence="7">
    <location>
        <begin position="1597"/>
        <end position="1651"/>
    </location>
</feature>
<feature type="compositionally biased region" description="Polar residues" evidence="7">
    <location>
        <begin position="1707"/>
        <end position="1736"/>
    </location>
</feature>
<feature type="compositionally biased region" description="Polar residues" evidence="7">
    <location>
        <begin position="1153"/>
        <end position="1297"/>
    </location>
</feature>